<accession>A0A1Y2A1P3</accession>
<protein>
    <submittedName>
        <fullName evidence="1">Uncharacterized protein</fullName>
    </submittedName>
</protein>
<gene>
    <name evidence="1" type="ORF">BCR34DRAFT_105198</name>
</gene>
<evidence type="ECO:0000313" key="2">
    <source>
        <dbReference type="Proteomes" id="UP000193144"/>
    </source>
</evidence>
<sequence>MLLVSSPTAYIPASYMQAALHPPRRLPALGGGLPSLPRIMGLSGNRTEYIDFPLRSKSLFHPIGSSCSYEDLCSMWQLWNGACLHRYGQCPVLLSEKQLRGHKLLLAYATLPLFTPRLTLVPISSGLGGKQVSQQDVKLIRLASPSSHLT</sequence>
<dbReference type="AlphaFoldDB" id="A0A1Y2A1P3"/>
<dbReference type="EMBL" id="MCFA01000018">
    <property type="protein sequence ID" value="ORY16416.1"/>
    <property type="molecule type" value="Genomic_DNA"/>
</dbReference>
<name>A0A1Y2A1P3_9PLEO</name>
<keyword evidence="2" id="KW-1185">Reference proteome</keyword>
<proteinExistence type="predicted"/>
<comment type="caution">
    <text evidence="1">The sequence shown here is derived from an EMBL/GenBank/DDBJ whole genome shotgun (WGS) entry which is preliminary data.</text>
</comment>
<evidence type="ECO:0000313" key="1">
    <source>
        <dbReference type="EMBL" id="ORY16416.1"/>
    </source>
</evidence>
<reference evidence="1 2" key="1">
    <citation type="submission" date="2016-07" db="EMBL/GenBank/DDBJ databases">
        <title>Pervasive Adenine N6-methylation of Active Genes in Fungi.</title>
        <authorList>
            <consortium name="DOE Joint Genome Institute"/>
            <person name="Mondo S.J."/>
            <person name="Dannebaum R.O."/>
            <person name="Kuo R.C."/>
            <person name="Labutti K."/>
            <person name="Haridas S."/>
            <person name="Kuo A."/>
            <person name="Salamov A."/>
            <person name="Ahrendt S.R."/>
            <person name="Lipzen A."/>
            <person name="Sullivan W."/>
            <person name="Andreopoulos W.B."/>
            <person name="Clum A."/>
            <person name="Lindquist E."/>
            <person name="Daum C."/>
            <person name="Ramamoorthy G.K."/>
            <person name="Gryganskyi A."/>
            <person name="Culley D."/>
            <person name="Magnuson J.K."/>
            <person name="James T.Y."/>
            <person name="O'Malley M.A."/>
            <person name="Stajich J.E."/>
            <person name="Spatafora J.W."/>
            <person name="Visel A."/>
            <person name="Grigoriev I.V."/>
        </authorList>
    </citation>
    <scope>NUCLEOTIDE SEQUENCE [LARGE SCALE GENOMIC DNA]</scope>
    <source>
        <strain evidence="1 2">CBS 115471</strain>
    </source>
</reference>
<organism evidence="1 2">
    <name type="scientific">Clohesyomyces aquaticus</name>
    <dbReference type="NCBI Taxonomy" id="1231657"/>
    <lineage>
        <taxon>Eukaryota</taxon>
        <taxon>Fungi</taxon>
        <taxon>Dikarya</taxon>
        <taxon>Ascomycota</taxon>
        <taxon>Pezizomycotina</taxon>
        <taxon>Dothideomycetes</taxon>
        <taxon>Pleosporomycetidae</taxon>
        <taxon>Pleosporales</taxon>
        <taxon>Lindgomycetaceae</taxon>
        <taxon>Clohesyomyces</taxon>
    </lineage>
</organism>
<dbReference type="Proteomes" id="UP000193144">
    <property type="component" value="Unassembled WGS sequence"/>
</dbReference>